<sequence>MTWYAFWHYLHILILVFWLGTDLGVMLGAKKSKDTALSLESRMVALQLALKLDVIPRIMAALALPIGMLVARHLGLVQIGNLGMAVLWLVALIWIAIGLGAGATHDKPIGARIQKILWVYLVILGGALFGTAVWSWIGSGPFADSWLAAKLAFYGVICWLAIGIDWAFGPGVAAFAKIAADGSTPELEQAYSASVDNSVRFVYALYLCLLIIGWLGVAKPL</sequence>
<proteinExistence type="predicted"/>
<feature type="transmembrane region" description="Helical" evidence="1">
    <location>
        <begin position="152"/>
        <end position="180"/>
    </location>
</feature>
<protein>
    <recommendedName>
        <fullName evidence="3">Copper resistance protein D domain-containing protein</fullName>
    </recommendedName>
</protein>
<feature type="transmembrane region" description="Helical" evidence="1">
    <location>
        <begin position="82"/>
        <end position="104"/>
    </location>
</feature>
<gene>
    <name evidence="2" type="ORF">METZ01_LOCUS159517</name>
</gene>
<keyword evidence="1" id="KW-0812">Transmembrane</keyword>
<dbReference type="EMBL" id="UINC01027427">
    <property type="protein sequence ID" value="SVB06663.1"/>
    <property type="molecule type" value="Genomic_DNA"/>
</dbReference>
<feature type="transmembrane region" description="Helical" evidence="1">
    <location>
        <begin position="201"/>
        <end position="218"/>
    </location>
</feature>
<evidence type="ECO:0000256" key="1">
    <source>
        <dbReference type="SAM" id="Phobius"/>
    </source>
</evidence>
<evidence type="ECO:0008006" key="3">
    <source>
        <dbReference type="Google" id="ProtNLM"/>
    </source>
</evidence>
<keyword evidence="1" id="KW-1133">Transmembrane helix</keyword>
<keyword evidence="1" id="KW-0472">Membrane</keyword>
<feature type="transmembrane region" description="Helical" evidence="1">
    <location>
        <begin position="116"/>
        <end position="137"/>
    </location>
</feature>
<feature type="transmembrane region" description="Helical" evidence="1">
    <location>
        <begin position="48"/>
        <end position="70"/>
    </location>
</feature>
<reference evidence="2" key="1">
    <citation type="submission" date="2018-05" db="EMBL/GenBank/DDBJ databases">
        <authorList>
            <person name="Lanie J.A."/>
            <person name="Ng W.-L."/>
            <person name="Kazmierczak K.M."/>
            <person name="Andrzejewski T.M."/>
            <person name="Davidsen T.M."/>
            <person name="Wayne K.J."/>
            <person name="Tettelin H."/>
            <person name="Glass J.I."/>
            <person name="Rusch D."/>
            <person name="Podicherti R."/>
            <person name="Tsui H.-C.T."/>
            <person name="Winkler M.E."/>
        </authorList>
    </citation>
    <scope>NUCLEOTIDE SEQUENCE</scope>
</reference>
<organism evidence="2">
    <name type="scientific">marine metagenome</name>
    <dbReference type="NCBI Taxonomy" id="408172"/>
    <lineage>
        <taxon>unclassified sequences</taxon>
        <taxon>metagenomes</taxon>
        <taxon>ecological metagenomes</taxon>
    </lineage>
</organism>
<accession>A0A382B083</accession>
<feature type="transmembrane region" description="Helical" evidence="1">
    <location>
        <begin position="6"/>
        <end position="27"/>
    </location>
</feature>
<dbReference type="AlphaFoldDB" id="A0A382B083"/>
<name>A0A382B083_9ZZZZ</name>
<evidence type="ECO:0000313" key="2">
    <source>
        <dbReference type="EMBL" id="SVB06663.1"/>
    </source>
</evidence>